<proteinExistence type="predicted"/>
<dbReference type="Proteomes" id="UP000824120">
    <property type="component" value="Chromosome 2"/>
</dbReference>
<evidence type="ECO:0000313" key="1">
    <source>
        <dbReference type="EMBL" id="KAG5620467.1"/>
    </source>
</evidence>
<evidence type="ECO:0000313" key="2">
    <source>
        <dbReference type="Proteomes" id="UP000824120"/>
    </source>
</evidence>
<protein>
    <submittedName>
        <fullName evidence="1">Uncharacterized protein</fullName>
    </submittedName>
</protein>
<dbReference type="EMBL" id="JACXVP010000002">
    <property type="protein sequence ID" value="KAG5620467.1"/>
    <property type="molecule type" value="Genomic_DNA"/>
</dbReference>
<dbReference type="AlphaFoldDB" id="A0A9J6A854"/>
<organism evidence="1 2">
    <name type="scientific">Solanum commersonii</name>
    <name type="common">Commerson's wild potato</name>
    <name type="synonym">Commerson's nightshade</name>
    <dbReference type="NCBI Taxonomy" id="4109"/>
    <lineage>
        <taxon>Eukaryota</taxon>
        <taxon>Viridiplantae</taxon>
        <taxon>Streptophyta</taxon>
        <taxon>Embryophyta</taxon>
        <taxon>Tracheophyta</taxon>
        <taxon>Spermatophyta</taxon>
        <taxon>Magnoliopsida</taxon>
        <taxon>eudicotyledons</taxon>
        <taxon>Gunneridae</taxon>
        <taxon>Pentapetalae</taxon>
        <taxon>asterids</taxon>
        <taxon>lamiids</taxon>
        <taxon>Solanales</taxon>
        <taxon>Solanaceae</taxon>
        <taxon>Solanoideae</taxon>
        <taxon>Solaneae</taxon>
        <taxon>Solanum</taxon>
    </lineage>
</organism>
<comment type="caution">
    <text evidence="1">The sequence shown here is derived from an EMBL/GenBank/DDBJ whole genome shotgun (WGS) entry which is preliminary data.</text>
</comment>
<reference evidence="1 2" key="1">
    <citation type="submission" date="2020-09" db="EMBL/GenBank/DDBJ databases">
        <title>De no assembly of potato wild relative species, Solanum commersonii.</title>
        <authorList>
            <person name="Cho K."/>
        </authorList>
    </citation>
    <scope>NUCLEOTIDE SEQUENCE [LARGE SCALE GENOMIC DNA]</scope>
    <source>
        <strain evidence="1">LZ3.2</strain>
        <tissue evidence="1">Leaf</tissue>
    </source>
</reference>
<gene>
    <name evidence="1" type="ORF">H5410_005685</name>
</gene>
<name>A0A9J6A854_SOLCO</name>
<keyword evidence="2" id="KW-1185">Reference proteome</keyword>
<accession>A0A9J6A854</accession>
<sequence length="116" mass="13142">MCNNTEESSNRVLFWHCAVTRKFWYLIFHLFHIGLSCLTQSRNFSVKSVGGLRKSSRKYLPAYSNFQQSVANSEGVPAIFLALSVPTSNVFHHDELCSPNSRERLGSRMSSQNLGL</sequence>